<evidence type="ECO:0000256" key="11">
    <source>
        <dbReference type="ARBA" id="ARBA00048919"/>
    </source>
</evidence>
<proteinExistence type="inferred from homology"/>
<evidence type="ECO:0000313" key="14">
    <source>
        <dbReference type="WBParaSite" id="Pan_g19837.t1"/>
    </source>
</evidence>
<dbReference type="EC" id="3.1.1.116" evidence="3"/>
<dbReference type="GO" id="GO:0005739">
    <property type="term" value="C:mitochondrion"/>
    <property type="evidence" value="ECO:0007669"/>
    <property type="project" value="TreeGrafter"/>
</dbReference>
<reference evidence="14" key="2">
    <citation type="submission" date="2020-10" db="UniProtKB">
        <authorList>
            <consortium name="WormBaseParasite"/>
        </authorList>
    </citation>
    <scope>IDENTIFICATION</scope>
</reference>
<keyword evidence="2" id="KW-0378">Hydrolase</keyword>
<dbReference type="Pfam" id="PF00561">
    <property type="entry name" value="Abhydrolase_1"/>
    <property type="match status" value="1"/>
</dbReference>
<evidence type="ECO:0000256" key="3">
    <source>
        <dbReference type="ARBA" id="ARBA00026104"/>
    </source>
</evidence>
<evidence type="ECO:0000259" key="12">
    <source>
        <dbReference type="Pfam" id="PF00561"/>
    </source>
</evidence>
<name>A0A7E4VE61_PANRE</name>
<dbReference type="GO" id="GO:0052689">
    <property type="term" value="F:carboxylic ester hydrolase activity"/>
    <property type="evidence" value="ECO:0007669"/>
    <property type="project" value="TreeGrafter"/>
</dbReference>
<feature type="domain" description="AB hydrolase-1" evidence="12">
    <location>
        <begin position="52"/>
        <end position="291"/>
    </location>
</feature>
<dbReference type="InterPro" id="IPR029058">
    <property type="entry name" value="AB_hydrolase_fold"/>
</dbReference>
<dbReference type="AlphaFoldDB" id="A0A7E4VE61"/>
<evidence type="ECO:0000256" key="1">
    <source>
        <dbReference type="ARBA" id="ARBA00008645"/>
    </source>
</evidence>
<dbReference type="Gene3D" id="3.40.50.1820">
    <property type="entry name" value="alpha/beta hydrolase"/>
    <property type="match status" value="1"/>
</dbReference>
<evidence type="ECO:0000256" key="2">
    <source>
        <dbReference type="ARBA" id="ARBA00022801"/>
    </source>
</evidence>
<sequence>MLHSRIHLPVTLKLSIRTLASGNSNPSNPSDPSPVPLAFNHYGSSVDRSHHPLVIGHGLFGHKGNFNAIAKRLQQRLGNQIFAVDMRNHGESPHVPEMTYPHMAADYAHFIESVVKPATGFDQVHLLGHSMGAKTACLLALDSSKANLIKSLIIEDINPVARSQNKRIKFYIQHMKKVNLKQSRRQIGEDFAPIIANRAVRASLLTNLAHIGKNGNQEYRWKLNLDAIETYIDNVLSFTVSDGTFEGPSLFVYGENSEYLNTDDFKAIQRLFPNPRFHVIPKAGHWLHAEQPEAFVDSVVDFIKSVERE</sequence>
<evidence type="ECO:0000256" key="6">
    <source>
        <dbReference type="ARBA" id="ARBA00043742"/>
    </source>
</evidence>
<evidence type="ECO:0000256" key="5">
    <source>
        <dbReference type="ARBA" id="ARBA00043667"/>
    </source>
</evidence>
<dbReference type="WBParaSite" id="Pan_g19837.t1">
    <property type="protein sequence ID" value="Pan_g19837.t1"/>
    <property type="gene ID" value="Pan_g19837"/>
</dbReference>
<comment type="catalytic activity">
    <reaction evidence="10">
        <text>1-octadecanoyl-2-(9Z-octadecenoyl)-sn-glycerol + H2O = 2-(9Z-octadecenoyl)-glycerol + octadecanoate + H(+)</text>
        <dbReference type="Rhea" id="RHEA:77103"/>
        <dbReference type="ChEBI" id="CHEBI:15377"/>
        <dbReference type="ChEBI" id="CHEBI:15378"/>
        <dbReference type="ChEBI" id="CHEBI:25629"/>
        <dbReference type="ChEBI" id="CHEBI:73990"/>
        <dbReference type="ChEBI" id="CHEBI:75468"/>
    </reaction>
</comment>
<evidence type="ECO:0000256" key="7">
    <source>
        <dbReference type="ARBA" id="ARBA00044064"/>
    </source>
</evidence>
<comment type="similarity">
    <text evidence="1">Belongs to the AB hydrolase superfamily.</text>
</comment>
<dbReference type="PANTHER" id="PTHR46118:SF4">
    <property type="entry name" value="PROTEIN ABHD11"/>
    <property type="match status" value="1"/>
</dbReference>
<dbReference type="SUPFAM" id="SSF53474">
    <property type="entry name" value="alpha/beta-Hydrolases"/>
    <property type="match status" value="1"/>
</dbReference>
<comment type="catalytic activity">
    <reaction evidence="6">
        <text>a 1,3-diacyl-sn-glycerol + H2O = a 1-acyl-sn-glycerol + a fatty acid + H(+)</text>
        <dbReference type="Rhea" id="RHEA:38503"/>
        <dbReference type="ChEBI" id="CHEBI:15377"/>
        <dbReference type="ChEBI" id="CHEBI:15378"/>
        <dbReference type="ChEBI" id="CHEBI:28868"/>
        <dbReference type="ChEBI" id="CHEBI:64683"/>
        <dbReference type="ChEBI" id="CHEBI:77272"/>
    </reaction>
</comment>
<protein>
    <recommendedName>
        <fullName evidence="7">sn-1-specific diacylglycerol lipase ABHD11</fullName>
        <ecNumber evidence="3">3.1.1.116</ecNumber>
    </recommendedName>
    <alternativeName>
        <fullName evidence="4">Alpha/beta hydrolase domain-containing protein 11</fullName>
    </alternativeName>
</protein>
<dbReference type="Proteomes" id="UP000492821">
    <property type="component" value="Unassembled WGS sequence"/>
</dbReference>
<keyword evidence="13" id="KW-1185">Reference proteome</keyword>
<evidence type="ECO:0000256" key="4">
    <source>
        <dbReference type="ARBA" id="ARBA00042703"/>
    </source>
</evidence>
<comment type="catalytic activity">
    <reaction evidence="8">
        <text>1-octadecanoyl-2-(4Z,7Z,10Z,13Z,16Z,19Z-docosahexaenoyl)-sn-glycerol + H2O = 2-(4Z,7Z,10Z,13Z,16Z,19Z-docosahexaenoyl)-glycerol + octadecanoate + H(+)</text>
        <dbReference type="Rhea" id="RHEA:77107"/>
        <dbReference type="ChEBI" id="CHEBI:15377"/>
        <dbReference type="ChEBI" id="CHEBI:15378"/>
        <dbReference type="ChEBI" id="CHEBI:25629"/>
        <dbReference type="ChEBI" id="CHEBI:77129"/>
        <dbReference type="ChEBI" id="CHEBI:186738"/>
    </reaction>
</comment>
<comment type="catalytic activity">
    <reaction evidence="5">
        <text>a 1,2-diacyl-sn-glycerol + H2O = a 2-acylglycerol + a fatty acid + H(+)</text>
        <dbReference type="Rhea" id="RHEA:33275"/>
        <dbReference type="ChEBI" id="CHEBI:15377"/>
        <dbReference type="ChEBI" id="CHEBI:15378"/>
        <dbReference type="ChEBI" id="CHEBI:17389"/>
        <dbReference type="ChEBI" id="CHEBI:17815"/>
        <dbReference type="ChEBI" id="CHEBI:28868"/>
        <dbReference type="EC" id="3.1.1.116"/>
    </reaction>
</comment>
<organism evidence="13 14">
    <name type="scientific">Panagrellus redivivus</name>
    <name type="common">Microworm</name>
    <dbReference type="NCBI Taxonomy" id="6233"/>
    <lineage>
        <taxon>Eukaryota</taxon>
        <taxon>Metazoa</taxon>
        <taxon>Ecdysozoa</taxon>
        <taxon>Nematoda</taxon>
        <taxon>Chromadorea</taxon>
        <taxon>Rhabditida</taxon>
        <taxon>Tylenchina</taxon>
        <taxon>Panagrolaimomorpha</taxon>
        <taxon>Panagrolaimoidea</taxon>
        <taxon>Panagrolaimidae</taxon>
        <taxon>Panagrellus</taxon>
    </lineage>
</organism>
<evidence type="ECO:0000256" key="10">
    <source>
        <dbReference type="ARBA" id="ARBA00048513"/>
    </source>
</evidence>
<dbReference type="InterPro" id="IPR000073">
    <property type="entry name" value="AB_hydrolase_1"/>
</dbReference>
<comment type="catalytic activity">
    <reaction evidence="11">
        <text>1-octadecanoyl-2-(5Z,8Z,11Z,14Z-eicosatetraenoyl)-sn-glycerol + H2O = 2-(5Z,8Z,11Z,14Z-eicosatetraenoyl)-glycerol + octadecanoate + H(+)</text>
        <dbReference type="Rhea" id="RHEA:38507"/>
        <dbReference type="ChEBI" id="CHEBI:15377"/>
        <dbReference type="ChEBI" id="CHEBI:15378"/>
        <dbReference type="ChEBI" id="CHEBI:25629"/>
        <dbReference type="ChEBI" id="CHEBI:52392"/>
        <dbReference type="ChEBI" id="CHEBI:75728"/>
    </reaction>
</comment>
<evidence type="ECO:0000256" key="8">
    <source>
        <dbReference type="ARBA" id="ARBA00048283"/>
    </source>
</evidence>
<dbReference type="PANTHER" id="PTHR46118">
    <property type="entry name" value="PROTEIN ABHD11"/>
    <property type="match status" value="1"/>
</dbReference>
<accession>A0A7E4VE61</accession>
<comment type="catalytic activity">
    <reaction evidence="9">
        <text>1,2-didecanoylglycerol + H2O = decanoylglycerol + decanoate + H(+)</text>
        <dbReference type="Rhea" id="RHEA:48596"/>
        <dbReference type="ChEBI" id="CHEBI:11152"/>
        <dbReference type="ChEBI" id="CHEBI:15377"/>
        <dbReference type="ChEBI" id="CHEBI:15378"/>
        <dbReference type="ChEBI" id="CHEBI:27689"/>
        <dbReference type="ChEBI" id="CHEBI:90605"/>
    </reaction>
</comment>
<evidence type="ECO:0000256" key="9">
    <source>
        <dbReference type="ARBA" id="ARBA00048504"/>
    </source>
</evidence>
<evidence type="ECO:0000313" key="13">
    <source>
        <dbReference type="Proteomes" id="UP000492821"/>
    </source>
</evidence>
<reference evidence="13" key="1">
    <citation type="journal article" date="2013" name="Genetics">
        <title>The draft genome and transcriptome of Panagrellus redivivus are shaped by the harsh demands of a free-living lifestyle.</title>
        <authorList>
            <person name="Srinivasan J."/>
            <person name="Dillman A.R."/>
            <person name="Macchietto M.G."/>
            <person name="Heikkinen L."/>
            <person name="Lakso M."/>
            <person name="Fracchia K.M."/>
            <person name="Antoshechkin I."/>
            <person name="Mortazavi A."/>
            <person name="Wong G."/>
            <person name="Sternberg P.W."/>
        </authorList>
    </citation>
    <scope>NUCLEOTIDE SEQUENCE [LARGE SCALE GENOMIC DNA]</scope>
    <source>
        <strain evidence="13">MT8872</strain>
    </source>
</reference>